<dbReference type="InterPro" id="IPR034660">
    <property type="entry name" value="DinB/YfiT-like"/>
</dbReference>
<dbReference type="AlphaFoldDB" id="A0A3B0VQ94"/>
<accession>A0A3B0VQ94</accession>
<name>A0A3B0VQ94_9ZZZZ</name>
<evidence type="ECO:0000259" key="1">
    <source>
        <dbReference type="Pfam" id="PF12867"/>
    </source>
</evidence>
<feature type="domain" description="DinB-like" evidence="1">
    <location>
        <begin position="3"/>
        <end position="126"/>
    </location>
</feature>
<organism evidence="2">
    <name type="scientific">hydrothermal vent metagenome</name>
    <dbReference type="NCBI Taxonomy" id="652676"/>
    <lineage>
        <taxon>unclassified sequences</taxon>
        <taxon>metagenomes</taxon>
        <taxon>ecological metagenomes</taxon>
    </lineage>
</organism>
<evidence type="ECO:0000313" key="2">
    <source>
        <dbReference type="EMBL" id="VAW33774.1"/>
    </source>
</evidence>
<sequence length="155" mass="17807">SEFVRCLEGLSDEDARQRLLPMNCISWMIGHLATQEQFYWVYFPQGKMVQPKLNELVGFGRPASTPPLTDMWQAWQDITVAADDYLETVTAEMLTTYLTQGENKSRESVGTMLLRTIYHYWFHTGEAHAVRQQQGHLDLPQFVGDMSTAVYQPNS</sequence>
<protein>
    <recommendedName>
        <fullName evidence="1">DinB-like domain-containing protein</fullName>
    </recommendedName>
</protein>
<dbReference type="Gene3D" id="1.20.120.450">
    <property type="entry name" value="dinb family like domain"/>
    <property type="match status" value="1"/>
</dbReference>
<proteinExistence type="predicted"/>
<dbReference type="Pfam" id="PF12867">
    <property type="entry name" value="DinB_2"/>
    <property type="match status" value="1"/>
</dbReference>
<feature type="non-terminal residue" evidence="2">
    <location>
        <position position="1"/>
    </location>
</feature>
<dbReference type="SUPFAM" id="SSF109854">
    <property type="entry name" value="DinB/YfiT-like putative metalloenzymes"/>
    <property type="match status" value="1"/>
</dbReference>
<reference evidence="2" key="1">
    <citation type="submission" date="2018-06" db="EMBL/GenBank/DDBJ databases">
        <authorList>
            <person name="Zhirakovskaya E."/>
        </authorList>
    </citation>
    <scope>NUCLEOTIDE SEQUENCE</scope>
</reference>
<dbReference type="InterPro" id="IPR024775">
    <property type="entry name" value="DinB-like"/>
</dbReference>
<dbReference type="EMBL" id="UOEU01000482">
    <property type="protein sequence ID" value="VAW33774.1"/>
    <property type="molecule type" value="Genomic_DNA"/>
</dbReference>
<gene>
    <name evidence="2" type="ORF">MNBD_CHLOROFLEXI01-5222</name>
</gene>